<evidence type="ECO:0000313" key="4">
    <source>
        <dbReference type="EMBL" id="KAJ4838241.1"/>
    </source>
</evidence>
<dbReference type="PANTHER" id="PTHR14221:SF31">
    <property type="entry name" value="TRANSDUCIN_WD40 REPEAT-LIKE SUPERFAMILY PROTEIN"/>
    <property type="match status" value="1"/>
</dbReference>
<sequence length="656" mass="73627">MLSSDEGENDFFDCLSCLSSEREGVKCDCLETEFDVWLKEPQSVAERRRTFLSKMSLIDFASRSDDNIGLDRVTESSGAVSSSSASLTNGGEEGLLACGRETNSQANCMVDEMEPELLVRSNIGRGVENSTPSTSLQGCEQCGVGRRKNDDAGMKKMKRWWTKRWRERKSVHSSEVVKTDSEVASITKVKQNKKKCMEFTGVYMGQEIQGHKGYIATMKFNPDGQMLVSGGEDRVVRIWYVTSVNASCKSFKSEVNDVKEHKSSFVAKRRKPVSVVIPEKVFQIEESPFQEFHGHAGDILDVAWSSSNYILSSSMDRTVRLWQLGCSQSLHVFHHRNYVTCIQFNPINEQYFVSGSIDGKVRIWGVNEKRVVCWADVRDPITAVSYQPDGKGIVVGTVTGACRFYDVSGNDLQLMAELQIQSRKKSYSNGITGIKFSEDNSQRVLITSEDSKLRIFDGVDIVKKYKGLPKSGSQMSASFTSTGRHIISVGEDCRVYAWNYDGTNTPSSKNIKTVQSCEHFFSEGLSVAVPWSGLPEHMGGHGNLSFRSRIQAEQSSSWRKDSERFSDRFSLGGWFFMDGPCSRGSQTWPEEKLPLWDEEYAEDDYYQNPHIEVPQQQLSYTNNPTVLSDAWGLVIVTGSLDGKIRTFQNHGLPTRL</sequence>
<dbReference type="EMBL" id="JAKUCV010003608">
    <property type="protein sequence ID" value="KAJ4838241.1"/>
    <property type="molecule type" value="Genomic_DNA"/>
</dbReference>
<dbReference type="PRINTS" id="PR00320">
    <property type="entry name" value="GPROTEINBRPT"/>
</dbReference>
<dbReference type="PANTHER" id="PTHR14221">
    <property type="entry name" value="WD REPEAT DOMAIN 44"/>
    <property type="match status" value="1"/>
</dbReference>
<dbReference type="Gene3D" id="2.130.10.10">
    <property type="entry name" value="YVTN repeat-like/Quinoprotein amine dehydrogenase"/>
    <property type="match status" value="1"/>
</dbReference>
<keyword evidence="5" id="KW-1185">Reference proteome</keyword>
<dbReference type="SUPFAM" id="SSF50978">
    <property type="entry name" value="WD40 repeat-like"/>
    <property type="match status" value="1"/>
</dbReference>
<gene>
    <name evidence="4" type="ORF">Tsubulata_011308</name>
</gene>
<feature type="repeat" description="WD" evidence="3">
    <location>
        <begin position="208"/>
        <end position="239"/>
    </location>
</feature>
<dbReference type="InterPro" id="IPR040324">
    <property type="entry name" value="WDR44/Dgr2"/>
</dbReference>
<comment type="caution">
    <text evidence="4">The sequence shown here is derived from an EMBL/GenBank/DDBJ whole genome shotgun (WGS) entry which is preliminary data.</text>
</comment>
<dbReference type="PROSITE" id="PS50294">
    <property type="entry name" value="WD_REPEATS_REGION"/>
    <property type="match status" value="3"/>
</dbReference>
<reference evidence="4" key="2">
    <citation type="journal article" date="2023" name="Plants (Basel)">
        <title>Annotation of the Turnera subulata (Passifloraceae) Draft Genome Reveals the S-Locus Evolved after the Divergence of Turneroideae from Passifloroideae in a Stepwise Manner.</title>
        <authorList>
            <person name="Henning P.M."/>
            <person name="Roalson E.H."/>
            <person name="Mir W."/>
            <person name="McCubbin A.G."/>
            <person name="Shore J.S."/>
        </authorList>
    </citation>
    <scope>NUCLEOTIDE SEQUENCE</scope>
    <source>
        <strain evidence="4">F60SS</strain>
    </source>
</reference>
<evidence type="ECO:0000256" key="1">
    <source>
        <dbReference type="ARBA" id="ARBA00022574"/>
    </source>
</evidence>
<name>A0A9Q0FVA1_9ROSI</name>
<evidence type="ECO:0000313" key="5">
    <source>
        <dbReference type="Proteomes" id="UP001141552"/>
    </source>
</evidence>
<dbReference type="OrthoDB" id="408728at2759"/>
<reference evidence="4" key="1">
    <citation type="submission" date="2022-02" db="EMBL/GenBank/DDBJ databases">
        <authorList>
            <person name="Henning P.M."/>
            <person name="McCubbin A.G."/>
            <person name="Shore J.S."/>
        </authorList>
    </citation>
    <scope>NUCLEOTIDE SEQUENCE</scope>
    <source>
        <strain evidence="4">F60SS</strain>
        <tissue evidence="4">Leaves</tissue>
    </source>
</reference>
<dbReference type="Pfam" id="PF00400">
    <property type="entry name" value="WD40"/>
    <property type="match status" value="3"/>
</dbReference>
<dbReference type="AlphaFoldDB" id="A0A9Q0FVA1"/>
<evidence type="ECO:0008006" key="6">
    <source>
        <dbReference type="Google" id="ProtNLM"/>
    </source>
</evidence>
<keyword evidence="2" id="KW-0677">Repeat</keyword>
<feature type="repeat" description="WD" evidence="3">
    <location>
        <begin position="292"/>
        <end position="332"/>
    </location>
</feature>
<proteinExistence type="predicted"/>
<accession>A0A9Q0FVA1</accession>
<organism evidence="4 5">
    <name type="scientific">Turnera subulata</name>
    <dbReference type="NCBI Taxonomy" id="218843"/>
    <lineage>
        <taxon>Eukaryota</taxon>
        <taxon>Viridiplantae</taxon>
        <taxon>Streptophyta</taxon>
        <taxon>Embryophyta</taxon>
        <taxon>Tracheophyta</taxon>
        <taxon>Spermatophyta</taxon>
        <taxon>Magnoliopsida</taxon>
        <taxon>eudicotyledons</taxon>
        <taxon>Gunneridae</taxon>
        <taxon>Pentapetalae</taxon>
        <taxon>rosids</taxon>
        <taxon>fabids</taxon>
        <taxon>Malpighiales</taxon>
        <taxon>Passifloraceae</taxon>
        <taxon>Turnera</taxon>
    </lineage>
</organism>
<evidence type="ECO:0000256" key="2">
    <source>
        <dbReference type="ARBA" id="ARBA00022737"/>
    </source>
</evidence>
<dbReference type="Proteomes" id="UP001141552">
    <property type="component" value="Unassembled WGS sequence"/>
</dbReference>
<dbReference type="InterPro" id="IPR001680">
    <property type="entry name" value="WD40_rpt"/>
</dbReference>
<dbReference type="InterPro" id="IPR036322">
    <property type="entry name" value="WD40_repeat_dom_sf"/>
</dbReference>
<dbReference type="InterPro" id="IPR020472">
    <property type="entry name" value="WD40_PAC1"/>
</dbReference>
<dbReference type="SMART" id="SM00320">
    <property type="entry name" value="WD40"/>
    <property type="match status" value="6"/>
</dbReference>
<protein>
    <recommendedName>
        <fullName evidence="6">Anaphase-promoting complex subunit 4 WD40 domain-containing protein</fullName>
    </recommendedName>
</protein>
<dbReference type="InterPro" id="IPR015943">
    <property type="entry name" value="WD40/YVTN_repeat-like_dom_sf"/>
</dbReference>
<keyword evidence="1 3" id="KW-0853">WD repeat</keyword>
<dbReference type="PROSITE" id="PS50082">
    <property type="entry name" value="WD_REPEATS_2"/>
    <property type="match status" value="3"/>
</dbReference>
<evidence type="ECO:0000256" key="3">
    <source>
        <dbReference type="PROSITE-ProRule" id="PRU00221"/>
    </source>
</evidence>
<feature type="repeat" description="WD" evidence="3">
    <location>
        <begin position="332"/>
        <end position="367"/>
    </location>
</feature>